<dbReference type="Gene3D" id="3.40.50.12370">
    <property type="match status" value="1"/>
</dbReference>
<dbReference type="SUPFAM" id="SSF52402">
    <property type="entry name" value="Adenine nucleotide alpha hydrolases-like"/>
    <property type="match status" value="1"/>
</dbReference>
<name>A0A256GH63_9HYPH</name>
<accession>A0A256GH63</accession>
<proteinExistence type="predicted"/>
<comment type="caution">
    <text evidence="1">The sequence shown here is derived from an EMBL/GenBank/DDBJ whole genome shotgun (WGS) entry which is preliminary data.</text>
</comment>
<evidence type="ECO:0000313" key="1">
    <source>
        <dbReference type="EMBL" id="OYR26473.1"/>
    </source>
</evidence>
<dbReference type="EMBL" id="NNRN01000055">
    <property type="protein sequence ID" value="OYR26473.1"/>
    <property type="molecule type" value="Genomic_DNA"/>
</dbReference>
<dbReference type="CDD" id="cd00293">
    <property type="entry name" value="USP-like"/>
    <property type="match status" value="1"/>
</dbReference>
<reference evidence="1 2" key="1">
    <citation type="submission" date="2017-07" db="EMBL/GenBank/DDBJ databases">
        <title>Draft genome of Ochrobactrum lupini type strain LUP21.</title>
        <authorList>
            <person name="Krzyzanowska D.M."/>
            <person name="Jafra S."/>
        </authorList>
    </citation>
    <scope>NUCLEOTIDE SEQUENCE [LARGE SCALE GENOMIC DNA]</scope>
    <source>
        <strain evidence="1 2">LUP21</strain>
    </source>
</reference>
<organism evidence="1 2">
    <name type="scientific">Brucella lupini</name>
    <dbReference type="NCBI Taxonomy" id="255457"/>
    <lineage>
        <taxon>Bacteria</taxon>
        <taxon>Pseudomonadati</taxon>
        <taxon>Pseudomonadota</taxon>
        <taxon>Alphaproteobacteria</taxon>
        <taxon>Hyphomicrobiales</taxon>
        <taxon>Brucellaceae</taxon>
        <taxon>Brucella/Ochrobactrum group</taxon>
        <taxon>Brucella</taxon>
    </lineage>
</organism>
<gene>
    <name evidence="1" type="ORF">CES86_3941</name>
</gene>
<protein>
    <submittedName>
        <fullName evidence="1">Universal stress family protein</fullName>
    </submittedName>
</protein>
<sequence>MLRAGRPLLVVADRAEHVQAKKIVVAWKDTREARRAVADSIPLLVTAKEVIVVTVVPEADDCVRDGPTDVVAFLALHGIEAKPKLIEGPDEYIELFNFIDGSDADLVVSGAYGHSRFREWAIGGITRSLLDETRLDRFMPS</sequence>
<dbReference type="AlphaFoldDB" id="A0A256GH63"/>
<dbReference type="RefSeq" id="WP_235822942.1">
    <property type="nucleotide sequence ID" value="NZ_JBHEEP010000008.1"/>
</dbReference>
<evidence type="ECO:0000313" key="2">
    <source>
        <dbReference type="Proteomes" id="UP000216363"/>
    </source>
</evidence>
<dbReference type="Proteomes" id="UP000216363">
    <property type="component" value="Unassembled WGS sequence"/>
</dbReference>